<keyword evidence="1" id="KW-0812">Transmembrane</keyword>
<sequence>MINFLPWREQIARRKKWVFWLRLTLLPLLVLISLLIALRLTTQYQQQLRVELQALNSEINAAKRIHIEATRIADEKTNWRERLLLVQSYYAQGERPLPIDILPHKPAMQGISLLSFACQFSECEIKGRVQYLHQLSPFMDYLAKSPFLKYLQIEQLLPKTSDDMQTSTLFLISFQLVSEAL</sequence>
<organism evidence="2 3">
    <name type="scientific">Vibrio halioticoli NBRC 102217</name>
    <dbReference type="NCBI Taxonomy" id="1219072"/>
    <lineage>
        <taxon>Bacteria</taxon>
        <taxon>Pseudomonadati</taxon>
        <taxon>Pseudomonadota</taxon>
        <taxon>Gammaproteobacteria</taxon>
        <taxon>Vibrionales</taxon>
        <taxon>Vibrionaceae</taxon>
        <taxon>Vibrio</taxon>
    </lineage>
</organism>
<dbReference type="eggNOG" id="ENOG5031NEX">
    <property type="taxonomic scope" value="Bacteria"/>
</dbReference>
<protein>
    <submittedName>
        <fullName evidence="2">Uncharacterized protein</fullName>
    </submittedName>
</protein>
<feature type="transmembrane region" description="Helical" evidence="1">
    <location>
        <begin position="20"/>
        <end position="40"/>
    </location>
</feature>
<dbReference type="RefSeq" id="WP_023402433.1">
    <property type="nucleotide sequence ID" value="NZ_BAUJ01000003.1"/>
</dbReference>
<reference evidence="2 3" key="1">
    <citation type="submission" date="2013-10" db="EMBL/GenBank/DDBJ databases">
        <authorList>
            <person name="Ichikawa N."/>
            <person name="Kimura A."/>
            <person name="Ohji S."/>
            <person name="Hosoyama A."/>
            <person name="Fujita N."/>
        </authorList>
    </citation>
    <scope>NUCLEOTIDE SEQUENCE [LARGE SCALE GENOMIC DNA]</scope>
    <source>
        <strain evidence="2 3">NBRC 102217</strain>
    </source>
</reference>
<dbReference type="EMBL" id="BAUJ01000003">
    <property type="protein sequence ID" value="GAD88011.1"/>
    <property type="molecule type" value="Genomic_DNA"/>
</dbReference>
<gene>
    <name evidence="2" type="ORF">VHA01S_003_00870</name>
</gene>
<evidence type="ECO:0000256" key="1">
    <source>
        <dbReference type="SAM" id="Phobius"/>
    </source>
</evidence>
<comment type="caution">
    <text evidence="2">The sequence shown here is derived from an EMBL/GenBank/DDBJ whole genome shotgun (WGS) entry which is preliminary data.</text>
</comment>
<keyword evidence="1" id="KW-0472">Membrane</keyword>
<proteinExistence type="predicted"/>
<accession>V5FDW2</accession>
<dbReference type="OrthoDB" id="5296173at2"/>
<name>V5FDW2_9VIBR</name>
<evidence type="ECO:0000313" key="2">
    <source>
        <dbReference type="EMBL" id="GAD88011.1"/>
    </source>
</evidence>
<evidence type="ECO:0000313" key="3">
    <source>
        <dbReference type="Proteomes" id="UP000017800"/>
    </source>
</evidence>
<dbReference type="Proteomes" id="UP000017800">
    <property type="component" value="Unassembled WGS sequence"/>
</dbReference>
<dbReference type="AlphaFoldDB" id="V5FDW2"/>
<keyword evidence="3" id="KW-1185">Reference proteome</keyword>
<keyword evidence="1" id="KW-1133">Transmembrane helix</keyword>
<reference evidence="2 3" key="2">
    <citation type="submission" date="2013-11" db="EMBL/GenBank/DDBJ databases">
        <title>Whole genome shotgun sequence of Vibrio halioticoli NBRC 102217.</title>
        <authorList>
            <person name="Isaki S."/>
            <person name="Kimura A."/>
            <person name="Ohji S."/>
            <person name="Hosoyama A."/>
            <person name="Fujita N."/>
            <person name="Hashimoto M."/>
            <person name="Hosoyama Y."/>
            <person name="Yamazoe A."/>
        </authorList>
    </citation>
    <scope>NUCLEOTIDE SEQUENCE [LARGE SCALE GENOMIC DNA]</scope>
    <source>
        <strain evidence="2 3">NBRC 102217</strain>
    </source>
</reference>